<dbReference type="RefSeq" id="XP_031425940.1">
    <property type="nucleotide sequence ID" value="XM_031570080.2"/>
</dbReference>
<evidence type="ECO:0000256" key="1">
    <source>
        <dbReference type="ARBA" id="ARBA00022729"/>
    </source>
</evidence>
<keyword evidence="4" id="KW-1185">Reference proteome</keyword>
<protein>
    <submittedName>
        <fullName evidence="5">Collagen alpha-1(XI) chain-like</fullName>
    </submittedName>
</protein>
<dbReference type="AlphaFoldDB" id="A0A6P8FR55"/>
<evidence type="ECO:0000256" key="2">
    <source>
        <dbReference type="ARBA" id="ARBA00022737"/>
    </source>
</evidence>
<accession>A0A6P8FR55</accession>
<dbReference type="SMART" id="SM00210">
    <property type="entry name" value="TSPN"/>
    <property type="match status" value="1"/>
</dbReference>
<evidence type="ECO:0000259" key="3">
    <source>
        <dbReference type="SMART" id="SM00210"/>
    </source>
</evidence>
<keyword evidence="1" id="KW-0732">Signal</keyword>
<organism evidence="4 5">
    <name type="scientific">Clupea harengus</name>
    <name type="common">Atlantic herring</name>
    <dbReference type="NCBI Taxonomy" id="7950"/>
    <lineage>
        <taxon>Eukaryota</taxon>
        <taxon>Metazoa</taxon>
        <taxon>Chordata</taxon>
        <taxon>Craniata</taxon>
        <taxon>Vertebrata</taxon>
        <taxon>Euteleostomi</taxon>
        <taxon>Actinopterygii</taxon>
        <taxon>Neopterygii</taxon>
        <taxon>Teleostei</taxon>
        <taxon>Clupei</taxon>
        <taxon>Clupeiformes</taxon>
        <taxon>Clupeoidei</taxon>
        <taxon>Clupeidae</taxon>
        <taxon>Clupea</taxon>
    </lineage>
</organism>
<dbReference type="Pfam" id="PF02210">
    <property type="entry name" value="Laminin_G_2"/>
    <property type="match status" value="1"/>
</dbReference>
<dbReference type="Proteomes" id="UP000515152">
    <property type="component" value="Chromosome 1"/>
</dbReference>
<evidence type="ECO:0000313" key="4">
    <source>
        <dbReference type="Proteomes" id="UP000515152"/>
    </source>
</evidence>
<dbReference type="InterPro" id="IPR013320">
    <property type="entry name" value="ConA-like_dom_sf"/>
</dbReference>
<feature type="domain" description="Thrombospondin-like N-terminal" evidence="3">
    <location>
        <begin position="43"/>
        <end position="225"/>
    </location>
</feature>
<dbReference type="GeneID" id="105898831"/>
<dbReference type="InterPro" id="IPR048287">
    <property type="entry name" value="TSPN-like_N"/>
</dbReference>
<dbReference type="SUPFAM" id="SSF49899">
    <property type="entry name" value="Concanavalin A-like lectins/glucanases"/>
    <property type="match status" value="1"/>
</dbReference>
<evidence type="ECO:0000313" key="5">
    <source>
        <dbReference type="RefSeq" id="XP_031425940.1"/>
    </source>
</evidence>
<dbReference type="OrthoDB" id="8939548at2759"/>
<proteinExistence type="predicted"/>
<dbReference type="InterPro" id="IPR001791">
    <property type="entry name" value="Laminin_G"/>
</dbReference>
<gene>
    <name evidence="5" type="primary">LOC105898831</name>
</gene>
<sequence>MLMDFSRWSTRWKTKRWCLHPTATTVLTIIFLLHASEVTAAGPVDVLKLFDFHSTPDGVTKVPGFCTLRRGSKPDVAFRVNKEAQISTPTKHFFPGEEFPQDFSILMTIKPKAGVQSFLFSIYNEHGIQQMGVEVGRSPVFLYEDQHGNPAAEDYPLFRGINLADGKWHRVALSVEKNTVTMIVDCKKKISKALDRSDHAVISTDGIAVFGTRILDDNVYEVSEIETPHM</sequence>
<name>A0A6P8FR55_CLUHA</name>
<dbReference type="KEGG" id="char:105898831"/>
<keyword evidence="2" id="KW-0677">Repeat</keyword>
<reference evidence="5" key="1">
    <citation type="submission" date="2025-08" db="UniProtKB">
        <authorList>
            <consortium name="RefSeq"/>
        </authorList>
    </citation>
    <scope>IDENTIFICATION</scope>
</reference>
<dbReference type="Gene3D" id="2.60.120.200">
    <property type="match status" value="1"/>
</dbReference>